<feature type="compositionally biased region" description="Basic residues" evidence="2">
    <location>
        <begin position="1"/>
        <end position="11"/>
    </location>
</feature>
<sequence length="456" mass="46125">MPPGSQRKKQASKASTTCSLCTHSTSSCTCSEPSPAAPSSTRPQPRTRTRTRAGAAAAAAAPPGLSPAAAPGPAAAPAPDPVSAAAVAASGSAGSPAAAAPPSGPGPAAISGSASAHAGLQLATSSGPAAWPAAAAASPSPEPAASSGPAAARPAPAGPAATPLHSAPATAAAEAVEAATAASTLTFSPHFMPGSVLASSSSSTANQHPSAPDLPPASRDETPDAPVQPEAGGGGGSLTNAGKKRKITTECSGDEGDEQEDEDDETDGKTTFSESKSRHLWLSTVDALNHVKGSPKWQFIDDDRKRARVVREKYWRLVKEAAILSNRTGIHIFLATGRSDRVTQGLKEHVFVSEELCNPANKCLHDTAHAMALSWSSGLAAYRETLIAQNKAKDELLRQHQAQFLANQRQLQEKEAALTAALADAAAMREELDQIRATNVAGSTSAGGPSLAPEST</sequence>
<keyword evidence="1" id="KW-0175">Coiled coil</keyword>
<feature type="compositionally biased region" description="Low complexity" evidence="2">
    <location>
        <begin position="81"/>
        <end position="186"/>
    </location>
</feature>
<evidence type="ECO:0000313" key="3">
    <source>
        <dbReference type="EMBL" id="KAE8241381.1"/>
    </source>
</evidence>
<dbReference type="PROSITE" id="PS51257">
    <property type="entry name" value="PROKAR_LIPOPROTEIN"/>
    <property type="match status" value="1"/>
</dbReference>
<reference evidence="3" key="2">
    <citation type="journal article" date="2019" name="IMA Fungus">
        <title>Genome sequencing and comparison of five Tilletia species to identify candidate genes for the detection of regulated species infecting wheat.</title>
        <authorList>
            <person name="Nguyen H.D.T."/>
            <person name="Sultana T."/>
            <person name="Kesanakurti P."/>
            <person name="Hambleton S."/>
        </authorList>
    </citation>
    <scope>NUCLEOTIDE SEQUENCE</scope>
    <source>
        <strain evidence="3">DAOMC 238032</strain>
    </source>
</reference>
<dbReference type="Proteomes" id="UP000077671">
    <property type="component" value="Unassembled WGS sequence"/>
</dbReference>
<reference evidence="3" key="1">
    <citation type="submission" date="2016-04" db="EMBL/GenBank/DDBJ databases">
        <authorList>
            <person name="Nguyen H.D."/>
            <person name="Kesanakurti P."/>
            <person name="Cullis J."/>
            <person name="Levesque C.A."/>
            <person name="Hambleton S."/>
        </authorList>
    </citation>
    <scope>NUCLEOTIDE SEQUENCE</scope>
    <source>
        <strain evidence="3">DAOMC 238032</strain>
    </source>
</reference>
<evidence type="ECO:0000256" key="2">
    <source>
        <dbReference type="SAM" id="MobiDB-lite"/>
    </source>
</evidence>
<gene>
    <name evidence="3" type="ORF">A4X03_0g8159</name>
</gene>
<feature type="compositionally biased region" description="Low complexity" evidence="2">
    <location>
        <begin position="14"/>
        <end position="44"/>
    </location>
</feature>
<feature type="compositionally biased region" description="Low complexity" evidence="2">
    <location>
        <begin position="52"/>
        <end position="73"/>
    </location>
</feature>
<comment type="caution">
    <text evidence="3">The sequence shown here is derived from an EMBL/GenBank/DDBJ whole genome shotgun (WGS) entry which is preliminary data.</text>
</comment>
<evidence type="ECO:0000256" key="1">
    <source>
        <dbReference type="SAM" id="Coils"/>
    </source>
</evidence>
<dbReference type="AlphaFoldDB" id="A0A177VBS8"/>
<protein>
    <submittedName>
        <fullName evidence="3">Uncharacterized protein</fullName>
    </submittedName>
</protein>
<accession>A0A177VBS8</accession>
<evidence type="ECO:0000313" key="4">
    <source>
        <dbReference type="Proteomes" id="UP000077671"/>
    </source>
</evidence>
<dbReference type="EMBL" id="LWDD02002296">
    <property type="protein sequence ID" value="KAE8241381.1"/>
    <property type="molecule type" value="Genomic_DNA"/>
</dbReference>
<feature type="coiled-coil region" evidence="1">
    <location>
        <begin position="379"/>
        <end position="438"/>
    </location>
</feature>
<proteinExistence type="predicted"/>
<name>A0A177VBS8_9BASI</name>
<organism evidence="3 4">
    <name type="scientific">Tilletia caries</name>
    <name type="common">wheat bunt fungus</name>
    <dbReference type="NCBI Taxonomy" id="13290"/>
    <lineage>
        <taxon>Eukaryota</taxon>
        <taxon>Fungi</taxon>
        <taxon>Dikarya</taxon>
        <taxon>Basidiomycota</taxon>
        <taxon>Ustilaginomycotina</taxon>
        <taxon>Exobasidiomycetes</taxon>
        <taxon>Tilletiales</taxon>
        <taxon>Tilletiaceae</taxon>
        <taxon>Tilletia</taxon>
    </lineage>
</organism>
<feature type="compositionally biased region" description="Acidic residues" evidence="2">
    <location>
        <begin position="252"/>
        <end position="266"/>
    </location>
</feature>
<feature type="region of interest" description="Disordered" evidence="2">
    <location>
        <begin position="1"/>
        <end position="275"/>
    </location>
</feature>